<name>A0ABS1HQD3_9BACT</name>
<gene>
    <name evidence="3" type="ORF">JIV24_21365</name>
</gene>
<evidence type="ECO:0000259" key="2">
    <source>
        <dbReference type="Pfam" id="PF14082"/>
    </source>
</evidence>
<evidence type="ECO:0000313" key="4">
    <source>
        <dbReference type="Proteomes" id="UP000605676"/>
    </source>
</evidence>
<dbReference type="EMBL" id="JAENRR010000103">
    <property type="protein sequence ID" value="MBK3519902.1"/>
    <property type="molecule type" value="Genomic_DNA"/>
</dbReference>
<evidence type="ECO:0000313" key="3">
    <source>
        <dbReference type="EMBL" id="MBK3519902.1"/>
    </source>
</evidence>
<feature type="compositionally biased region" description="Pro residues" evidence="1">
    <location>
        <begin position="1"/>
        <end position="10"/>
    </location>
</feature>
<accession>A0ABS1HQD3</accession>
<reference evidence="3 4" key="1">
    <citation type="submission" date="2021-01" db="EMBL/GenBank/DDBJ databases">
        <title>Carboxyliciviraga sp.nov., isolated from coastal sediments.</title>
        <authorList>
            <person name="Lu D."/>
            <person name="Zhang T."/>
        </authorList>
    </citation>
    <scope>NUCLEOTIDE SEQUENCE [LARGE SCALE GENOMIC DNA]</scope>
    <source>
        <strain evidence="3 4">N1Y132</strain>
    </source>
</reference>
<dbReference type="InterPro" id="IPR025359">
    <property type="entry name" value="SduA_C"/>
</dbReference>
<feature type="domain" description="Shedu protein SduA C-terminal" evidence="2">
    <location>
        <begin position="53"/>
        <end position="214"/>
    </location>
</feature>
<evidence type="ECO:0000256" key="1">
    <source>
        <dbReference type="SAM" id="MobiDB-lite"/>
    </source>
</evidence>
<keyword evidence="4" id="KW-1185">Reference proteome</keyword>
<sequence length="219" mass="25645">MKLPTAPKPIPKNKEEIKHPADYPPKEYFTHKIFLKDKAVFRLTELIQSNAGERELDKCLTDNPELFDSILDNTGNHGIWVLSKQQIKSRVSNKRGLIPDFIVGGKNSDGFQWWVVEIKGANQKLFRKSSQDEYYLTSESNKGISQLVEYIDYCRKQQAYFRDELKLKDFREVNGILILGKEEEFEDNEIRQELKSAWNKTLMPNIQIRTFSSMLRKLK</sequence>
<dbReference type="RefSeq" id="WP_200467121.1">
    <property type="nucleotide sequence ID" value="NZ_JAENRR010000103.1"/>
</dbReference>
<comment type="caution">
    <text evidence="3">The sequence shown here is derived from an EMBL/GenBank/DDBJ whole genome shotgun (WGS) entry which is preliminary data.</text>
</comment>
<dbReference type="Pfam" id="PF14082">
    <property type="entry name" value="SduA_C"/>
    <property type="match status" value="1"/>
</dbReference>
<dbReference type="Proteomes" id="UP000605676">
    <property type="component" value="Unassembled WGS sequence"/>
</dbReference>
<organism evidence="3 4">
    <name type="scientific">Carboxylicivirga marina</name>
    <dbReference type="NCBI Taxonomy" id="2800988"/>
    <lineage>
        <taxon>Bacteria</taxon>
        <taxon>Pseudomonadati</taxon>
        <taxon>Bacteroidota</taxon>
        <taxon>Bacteroidia</taxon>
        <taxon>Marinilabiliales</taxon>
        <taxon>Marinilabiliaceae</taxon>
        <taxon>Carboxylicivirga</taxon>
    </lineage>
</organism>
<feature type="region of interest" description="Disordered" evidence="1">
    <location>
        <begin position="1"/>
        <end position="21"/>
    </location>
</feature>
<protein>
    <submittedName>
        <fullName evidence="3">DUF4263 domain-containing protein</fullName>
    </submittedName>
</protein>
<feature type="compositionally biased region" description="Basic and acidic residues" evidence="1">
    <location>
        <begin position="12"/>
        <end position="21"/>
    </location>
</feature>
<proteinExistence type="predicted"/>